<keyword evidence="1" id="KW-1133">Transmembrane helix</keyword>
<evidence type="ECO:0000313" key="2">
    <source>
        <dbReference type="EMBL" id="GAH21420.1"/>
    </source>
</evidence>
<feature type="non-terminal residue" evidence="2">
    <location>
        <position position="1"/>
    </location>
</feature>
<protein>
    <recommendedName>
        <fullName evidence="3">EamA domain-containing protein</fullName>
    </recommendedName>
</protein>
<reference evidence="2" key="1">
    <citation type="journal article" date="2014" name="Front. Microbiol.">
        <title>High frequency of phylogenetically diverse reductive dehalogenase-homologous genes in deep subseafloor sedimentary metagenomes.</title>
        <authorList>
            <person name="Kawai M."/>
            <person name="Futagami T."/>
            <person name="Toyoda A."/>
            <person name="Takaki Y."/>
            <person name="Nishi S."/>
            <person name="Hori S."/>
            <person name="Arai W."/>
            <person name="Tsubouchi T."/>
            <person name="Morono Y."/>
            <person name="Uchiyama I."/>
            <person name="Ito T."/>
            <person name="Fujiyama A."/>
            <person name="Inagaki F."/>
            <person name="Takami H."/>
        </authorList>
    </citation>
    <scope>NUCLEOTIDE SEQUENCE</scope>
    <source>
        <strain evidence="2">Expedition CK06-06</strain>
    </source>
</reference>
<evidence type="ECO:0008006" key="3">
    <source>
        <dbReference type="Google" id="ProtNLM"/>
    </source>
</evidence>
<accession>X1EM47</accession>
<evidence type="ECO:0000256" key="1">
    <source>
        <dbReference type="SAM" id="Phobius"/>
    </source>
</evidence>
<organism evidence="2">
    <name type="scientific">marine sediment metagenome</name>
    <dbReference type="NCBI Taxonomy" id="412755"/>
    <lineage>
        <taxon>unclassified sequences</taxon>
        <taxon>metagenomes</taxon>
        <taxon>ecological metagenomes</taxon>
    </lineage>
</organism>
<sequence length="82" mass="9328">ALLSGYIFLNEKRINRIQILFCIFLILGLFIAITQGFIDLLDFNLGVLIIVLAVIIFTIAHTFTKSGFDRNEISPIQVVFIR</sequence>
<feature type="non-terminal residue" evidence="2">
    <location>
        <position position="82"/>
    </location>
</feature>
<dbReference type="EMBL" id="BART01040883">
    <property type="protein sequence ID" value="GAH21420.1"/>
    <property type="molecule type" value="Genomic_DNA"/>
</dbReference>
<feature type="transmembrane region" description="Helical" evidence="1">
    <location>
        <begin position="44"/>
        <end position="63"/>
    </location>
</feature>
<feature type="transmembrane region" description="Helical" evidence="1">
    <location>
        <begin position="19"/>
        <end position="38"/>
    </location>
</feature>
<gene>
    <name evidence="2" type="ORF">S01H4_66214</name>
</gene>
<dbReference type="AlphaFoldDB" id="X1EM47"/>
<comment type="caution">
    <text evidence="2">The sequence shown here is derived from an EMBL/GenBank/DDBJ whole genome shotgun (WGS) entry which is preliminary data.</text>
</comment>
<keyword evidence="1" id="KW-0812">Transmembrane</keyword>
<name>X1EM47_9ZZZZ</name>
<keyword evidence="1" id="KW-0472">Membrane</keyword>
<proteinExistence type="predicted"/>